<protein>
    <submittedName>
        <fullName evidence="1">Uncharacterized protein</fullName>
    </submittedName>
</protein>
<comment type="caution">
    <text evidence="1">The sequence shown here is derived from an EMBL/GenBank/DDBJ whole genome shotgun (WGS) entry which is preliminary data.</text>
</comment>
<accession>A0AC61L008</accession>
<organism evidence="1 2">
    <name type="scientific">Candidatus Methanogaster sp</name>
    <dbReference type="NCBI Taxonomy" id="3386292"/>
    <lineage>
        <taxon>Archaea</taxon>
        <taxon>Methanobacteriati</taxon>
        <taxon>Methanobacteriota</taxon>
        <taxon>Stenosarchaea group</taxon>
        <taxon>Methanomicrobia</taxon>
        <taxon>Methanosarcinales</taxon>
        <taxon>ANME-2 cluster</taxon>
        <taxon>Candidatus Methanogasteraceae</taxon>
        <taxon>Candidatus Methanogaster</taxon>
    </lineage>
</organism>
<sequence>MERSYTLFEGFIAAALHDIGKLALKNNTWTRHEDLRAVGERTGVDFVELLGENAIDLISIHHGNVRKGIFDLSKLSNIEYALVLSDKIQSSMLPNEKTVGETVGSEKMGEIESHEKYFIPYYHTLKKWGDSGANWQLNEFAGKLGKLGSFEETSTHKRWANDILNIQNGLLNYPFKTFLPHLSLAMHHQLSAALFLFLHDELEKCDDLKDLREFKFSVIEITPELLKTFYRMRDVSAMHSMTEELSTKVVGKLFGQYQRELNGIPNKKSNPFLFYNKNSFVLVHPSPPVVLETLRELSNELDLFYSLTVKVNEYVCEIDRNPYKETSYEKIYARGQPVSRRHYTILSDKILSGDLHPAHICAACGKPIEGDKKEDDKGDYLCDLCDRLREKSTGYDLDVFGGPGERLSYIFLTLPDDLIGHSVRVAEGQLISHFLAECRLDPYSIPPTECGILEYLQALGELSLFQEDVDALITGDYETTLFKSPQFTGYLFREVGDQPWDFIRYLNAKRSDLRLNPSMVLMSCNTKTPFWSLIESMPTYNNSKGDVIYDISGGSVTMFQSGEISKIRELAVIARDNNVTPTQLNNLSDASLNTSIDELLLELDARKDRLRQFGEKLAGAIEQLEPDESEYQSRIKRVVFIKYIGKLVQFRKKRW</sequence>
<dbReference type="Proteomes" id="UP000248329">
    <property type="component" value="Unassembled WGS sequence"/>
</dbReference>
<evidence type="ECO:0000313" key="2">
    <source>
        <dbReference type="Proteomes" id="UP000248329"/>
    </source>
</evidence>
<reference evidence="1" key="1">
    <citation type="submission" date="2018-01" db="EMBL/GenBank/DDBJ databases">
        <authorList>
            <person name="Krukenberg V."/>
        </authorList>
    </citation>
    <scope>NUCLEOTIDE SEQUENCE</scope>
    <source>
        <strain evidence="1">E20ANME2</strain>
    </source>
</reference>
<name>A0AC61L008_9EURY</name>
<evidence type="ECO:0000313" key="1">
    <source>
        <dbReference type="EMBL" id="PXF58609.1"/>
    </source>
</evidence>
<proteinExistence type="predicted"/>
<gene>
    <name evidence="1" type="ORF">C4B59_12930</name>
</gene>
<dbReference type="EMBL" id="PQXF01000034">
    <property type="protein sequence ID" value="PXF58609.1"/>
    <property type="molecule type" value="Genomic_DNA"/>
</dbReference>